<evidence type="ECO:0000256" key="1">
    <source>
        <dbReference type="SAM" id="Phobius"/>
    </source>
</evidence>
<keyword evidence="1" id="KW-0812">Transmembrane</keyword>
<dbReference type="AlphaFoldDB" id="A0A1E8PPB4"/>
<evidence type="ECO:0000313" key="3">
    <source>
        <dbReference type="Proteomes" id="UP000092634"/>
    </source>
</evidence>
<sequence length="98" mass="10377">MKFKYNIYLIIAVSIIGAITGSLAMSLGEIEPAASAAIILVSVLVLGWGAGSMSSQAEIDRLTSIETGRRIQASCLITTRNRLEREIAQLVDAKGGVL</sequence>
<evidence type="ECO:0000313" key="2">
    <source>
        <dbReference type="EMBL" id="OFJ47867.1"/>
    </source>
</evidence>
<feature type="transmembrane region" description="Helical" evidence="1">
    <location>
        <begin position="7"/>
        <end position="27"/>
    </location>
</feature>
<reference evidence="2 3" key="1">
    <citation type="submission" date="2016-10" db="EMBL/GenBank/DDBJ databases">
        <title>Updated version of Genome Assembly of Janthinobacterium lividum ERGS5:01.</title>
        <authorList>
            <person name="Kumar R."/>
            <person name="Acharya V."/>
            <person name="Singh D."/>
        </authorList>
    </citation>
    <scope>NUCLEOTIDE SEQUENCE [LARGE SCALE GENOMIC DNA]</scope>
    <source>
        <strain evidence="2 3">ERGS5:01</strain>
    </source>
</reference>
<dbReference type="EMBL" id="MAQB02000001">
    <property type="protein sequence ID" value="OFJ47867.1"/>
    <property type="molecule type" value="Genomic_DNA"/>
</dbReference>
<proteinExistence type="predicted"/>
<accession>A0A1E8PPB4</accession>
<comment type="caution">
    <text evidence="2">The sequence shown here is derived from an EMBL/GenBank/DDBJ whole genome shotgun (WGS) entry which is preliminary data.</text>
</comment>
<gene>
    <name evidence="2" type="ORF">BA896_001485</name>
</gene>
<dbReference type="Proteomes" id="UP000092634">
    <property type="component" value="Unassembled WGS sequence"/>
</dbReference>
<keyword evidence="1" id="KW-0472">Membrane</keyword>
<keyword evidence="1" id="KW-1133">Transmembrane helix</keyword>
<protein>
    <submittedName>
        <fullName evidence="2">Uncharacterized protein</fullName>
    </submittedName>
</protein>
<feature type="transmembrane region" description="Helical" evidence="1">
    <location>
        <begin position="33"/>
        <end position="51"/>
    </location>
</feature>
<name>A0A1E8PPB4_9BURK</name>
<organism evidence="2 3">
    <name type="scientific">Janthinobacterium lividum</name>
    <dbReference type="NCBI Taxonomy" id="29581"/>
    <lineage>
        <taxon>Bacteria</taxon>
        <taxon>Pseudomonadati</taxon>
        <taxon>Pseudomonadota</taxon>
        <taxon>Betaproteobacteria</taxon>
        <taxon>Burkholderiales</taxon>
        <taxon>Oxalobacteraceae</taxon>
        <taxon>Janthinobacterium</taxon>
    </lineage>
</organism>